<dbReference type="EMBL" id="JARBDR010000246">
    <property type="protein sequence ID" value="KAJ8317358.1"/>
    <property type="molecule type" value="Genomic_DNA"/>
</dbReference>
<comment type="caution">
    <text evidence="2">The sequence shown here is derived from an EMBL/GenBank/DDBJ whole genome shotgun (WGS) entry which is preliminary data.</text>
</comment>
<evidence type="ECO:0000259" key="1">
    <source>
        <dbReference type="Pfam" id="PF23265"/>
    </source>
</evidence>
<dbReference type="InterPro" id="IPR053041">
    <property type="entry name" value="Transglut-like_Superfamily_Mod"/>
</dbReference>
<feature type="domain" description="KY-like immunoglobulin-like" evidence="1">
    <location>
        <begin position="14"/>
        <end position="127"/>
    </location>
</feature>
<proteinExistence type="predicted"/>
<reference evidence="2 3" key="1">
    <citation type="submission" date="2022-12" db="EMBL/GenBank/DDBJ databases">
        <title>Chromosome-level genome of Tegillarca granosa.</title>
        <authorList>
            <person name="Kim J."/>
        </authorList>
    </citation>
    <scope>NUCLEOTIDE SEQUENCE [LARGE SCALE GENOMIC DNA]</scope>
    <source>
        <strain evidence="2">Teg-2019</strain>
        <tissue evidence="2">Adductor muscle</tissue>
    </source>
</reference>
<sequence length="573" mass="65323">MEFPFKVTEGYLGPQAKFFPYGLTTLSHAEPVINSDSNQVEIVIGTSEKTRFTTKLLQQDPKKECNEHVFTQNQGQEYHFTIAVPRTGYYKFQIYALPNSEAGPNMINVYNYILNIKQLDHYVEAFPKQYPIWKQEGCFLFEPLMLLKGIKEPVKFKYYIPKAVDVQIKAHEDWNPLEQVEPNIYEGVVDFSKGYPSGAKVKLNRGYLGPQPKFSEFGLSCLSHQDPEIITAKNELEIKFKMGKPVKVTGNLINAADNSDSSELIFTQIQDDVVSFLLQIPTEGFYKLQVYALPVTDESKTLPGVYNYLINCGRMSKPVQPFPKQYAQWKEGCYLYEPMFLKGKSGNIKFKVLVPKAKAVAVTFNDDWFQLNDVGNDVWEGSVLLDKEKSSKLEITFKMDKDRPVKVTGNLLKAPDNSDFSNLIFTHTKDNTISYLLQIPSEGYYKLQVYALPLTDDSKTLQGVFNYLIKCDKAASSVFPYPKQYAQWKEGCYLYEPLILHDSPGNVRFKVYVPKAKAVAVTFNEEWNHLNDTGNDVWEGNAELDKSKGSKVKLNANFSGEEAKYSTLLEYTL</sequence>
<dbReference type="Pfam" id="PF23265">
    <property type="entry name" value="Ig-like_KY"/>
    <property type="match status" value="3"/>
</dbReference>
<dbReference type="PANTHER" id="PTHR47020">
    <property type="entry name" value="HILLARIN"/>
    <property type="match status" value="1"/>
</dbReference>
<organism evidence="2 3">
    <name type="scientific">Tegillarca granosa</name>
    <name type="common">Malaysian cockle</name>
    <name type="synonym">Anadara granosa</name>
    <dbReference type="NCBI Taxonomy" id="220873"/>
    <lineage>
        <taxon>Eukaryota</taxon>
        <taxon>Metazoa</taxon>
        <taxon>Spiralia</taxon>
        <taxon>Lophotrochozoa</taxon>
        <taxon>Mollusca</taxon>
        <taxon>Bivalvia</taxon>
        <taxon>Autobranchia</taxon>
        <taxon>Pteriomorphia</taxon>
        <taxon>Arcoida</taxon>
        <taxon>Arcoidea</taxon>
        <taxon>Arcidae</taxon>
        <taxon>Tegillarca</taxon>
    </lineage>
</organism>
<evidence type="ECO:0000313" key="3">
    <source>
        <dbReference type="Proteomes" id="UP001217089"/>
    </source>
</evidence>
<dbReference type="Proteomes" id="UP001217089">
    <property type="component" value="Unassembled WGS sequence"/>
</dbReference>
<feature type="domain" description="KY-like immunoglobulin-like" evidence="1">
    <location>
        <begin position="389"/>
        <end position="482"/>
    </location>
</feature>
<dbReference type="InterPro" id="IPR056564">
    <property type="entry name" value="Ig-like_KY"/>
</dbReference>
<protein>
    <recommendedName>
        <fullName evidence="1">KY-like immunoglobulin-like domain-containing protein</fullName>
    </recommendedName>
</protein>
<gene>
    <name evidence="2" type="ORF">KUTeg_005262</name>
</gene>
<accession>A0ABQ9FJ82</accession>
<evidence type="ECO:0000313" key="2">
    <source>
        <dbReference type="EMBL" id="KAJ8317358.1"/>
    </source>
</evidence>
<keyword evidence="3" id="KW-1185">Reference proteome</keyword>
<dbReference type="PANTHER" id="PTHR47020:SF1">
    <property type="entry name" value="HILLARIN"/>
    <property type="match status" value="1"/>
</dbReference>
<feature type="domain" description="KY-like immunoglobulin-like" evidence="1">
    <location>
        <begin position="211"/>
        <end position="323"/>
    </location>
</feature>
<name>A0ABQ9FJ82_TEGGR</name>